<protein>
    <submittedName>
        <fullName evidence="1">Uncharacterized protein</fullName>
    </submittedName>
</protein>
<sequence>MSCTPPNCQHPNQCRCTITIFVTLSSSVKFSMVLLFLRCGF</sequence>
<accession>A0A0E9WI82</accession>
<dbReference type="EMBL" id="GBXM01019322">
    <property type="protein sequence ID" value="JAH89255.1"/>
    <property type="molecule type" value="Transcribed_RNA"/>
</dbReference>
<reference evidence="1" key="1">
    <citation type="submission" date="2014-11" db="EMBL/GenBank/DDBJ databases">
        <authorList>
            <person name="Amaro Gonzalez C."/>
        </authorList>
    </citation>
    <scope>NUCLEOTIDE SEQUENCE</scope>
</reference>
<organism evidence="1">
    <name type="scientific">Anguilla anguilla</name>
    <name type="common">European freshwater eel</name>
    <name type="synonym">Muraena anguilla</name>
    <dbReference type="NCBI Taxonomy" id="7936"/>
    <lineage>
        <taxon>Eukaryota</taxon>
        <taxon>Metazoa</taxon>
        <taxon>Chordata</taxon>
        <taxon>Craniata</taxon>
        <taxon>Vertebrata</taxon>
        <taxon>Euteleostomi</taxon>
        <taxon>Actinopterygii</taxon>
        <taxon>Neopterygii</taxon>
        <taxon>Teleostei</taxon>
        <taxon>Anguilliformes</taxon>
        <taxon>Anguillidae</taxon>
        <taxon>Anguilla</taxon>
    </lineage>
</organism>
<dbReference type="AlphaFoldDB" id="A0A0E9WI82"/>
<proteinExistence type="predicted"/>
<reference evidence="1" key="2">
    <citation type="journal article" date="2015" name="Fish Shellfish Immunol.">
        <title>Early steps in the European eel (Anguilla anguilla)-Vibrio vulnificus interaction in the gills: Role of the RtxA13 toxin.</title>
        <authorList>
            <person name="Callol A."/>
            <person name="Pajuelo D."/>
            <person name="Ebbesson L."/>
            <person name="Teles M."/>
            <person name="MacKenzie S."/>
            <person name="Amaro C."/>
        </authorList>
    </citation>
    <scope>NUCLEOTIDE SEQUENCE</scope>
</reference>
<name>A0A0E9WI82_ANGAN</name>
<evidence type="ECO:0000313" key="1">
    <source>
        <dbReference type="EMBL" id="JAH89255.1"/>
    </source>
</evidence>